<gene>
    <name evidence="1" type="ORF">J2Z60_001583</name>
</gene>
<dbReference type="Pfam" id="PF01161">
    <property type="entry name" value="PBP"/>
    <property type="match status" value="1"/>
</dbReference>
<dbReference type="CDD" id="cd00865">
    <property type="entry name" value="PEBP_bact_arch"/>
    <property type="match status" value="1"/>
</dbReference>
<comment type="caution">
    <text evidence="1">The sequence shown here is derived from an EMBL/GenBank/DDBJ whole genome shotgun (WGS) entry which is preliminary data.</text>
</comment>
<reference evidence="1 2" key="1">
    <citation type="submission" date="2021-03" db="EMBL/GenBank/DDBJ databases">
        <title>Genomic Encyclopedia of Type Strains, Phase IV (KMG-IV): sequencing the most valuable type-strain genomes for metagenomic binning, comparative biology and taxonomic classification.</title>
        <authorList>
            <person name="Goeker M."/>
        </authorList>
    </citation>
    <scope>NUCLEOTIDE SEQUENCE [LARGE SCALE GENOMIC DNA]</scope>
    <source>
        <strain evidence="1 2">DSM 101872</strain>
    </source>
</reference>
<dbReference type="NCBIfam" id="TIGR00481">
    <property type="entry name" value="YbhB/YbcL family Raf kinase inhibitor-like protein"/>
    <property type="match status" value="1"/>
</dbReference>
<dbReference type="InterPro" id="IPR036610">
    <property type="entry name" value="PEBP-like_sf"/>
</dbReference>
<evidence type="ECO:0000313" key="1">
    <source>
        <dbReference type="EMBL" id="MBP2058404.1"/>
    </source>
</evidence>
<dbReference type="Proteomes" id="UP001519292">
    <property type="component" value="Unassembled WGS sequence"/>
</dbReference>
<dbReference type="SUPFAM" id="SSF49777">
    <property type="entry name" value="PEBP-like"/>
    <property type="match status" value="1"/>
</dbReference>
<dbReference type="InterPro" id="IPR008914">
    <property type="entry name" value="PEBP"/>
</dbReference>
<sequence length="169" mass="18597">MQVQVPLENGFLADEYTKFASDADKIAGKPAKSFPISIKNIPAGTQSLAIYFKDFDSVPVCGFVWIHWLAANIPTVSEIPADASRNKPFNFIQGANSNVSKLLPKLSGPQLGYTGPQPPTGVHDYELTVYALDNNLELEDGYYLNEFLEKIDGHIIDKENVILPAKAEK</sequence>
<proteinExistence type="predicted"/>
<organism evidence="1 2">
    <name type="scientific">Lactobacillus colini</name>
    <dbReference type="NCBI Taxonomy" id="1819254"/>
    <lineage>
        <taxon>Bacteria</taxon>
        <taxon>Bacillati</taxon>
        <taxon>Bacillota</taxon>
        <taxon>Bacilli</taxon>
        <taxon>Lactobacillales</taxon>
        <taxon>Lactobacillaceae</taxon>
        <taxon>Lactobacillus</taxon>
    </lineage>
</organism>
<dbReference type="RefSeq" id="WP_209687138.1">
    <property type="nucleotide sequence ID" value="NZ_JAGGLU010000009.1"/>
</dbReference>
<protein>
    <submittedName>
        <fullName evidence="1">Raf kinase inhibitor-like YbhB/YbcL family protein</fullName>
    </submittedName>
</protein>
<keyword evidence="2" id="KW-1185">Reference proteome</keyword>
<evidence type="ECO:0000313" key="2">
    <source>
        <dbReference type="Proteomes" id="UP001519292"/>
    </source>
</evidence>
<dbReference type="EMBL" id="JAGGLU010000009">
    <property type="protein sequence ID" value="MBP2058404.1"/>
    <property type="molecule type" value="Genomic_DNA"/>
</dbReference>
<dbReference type="PANTHER" id="PTHR30289:SF1">
    <property type="entry name" value="PEBP (PHOSPHATIDYLETHANOLAMINE-BINDING PROTEIN) FAMILY PROTEIN"/>
    <property type="match status" value="1"/>
</dbReference>
<dbReference type="InterPro" id="IPR005247">
    <property type="entry name" value="YbhB_YbcL/LppC-like"/>
</dbReference>
<keyword evidence="1" id="KW-0649">Protein kinase inhibitor</keyword>
<dbReference type="Gene3D" id="3.90.280.10">
    <property type="entry name" value="PEBP-like"/>
    <property type="match status" value="1"/>
</dbReference>
<name>A0ABS4MFE5_9LACO</name>
<accession>A0ABS4MFE5</accession>
<dbReference type="GO" id="GO:0004860">
    <property type="term" value="F:protein kinase inhibitor activity"/>
    <property type="evidence" value="ECO:0007669"/>
    <property type="project" value="UniProtKB-KW"/>
</dbReference>
<dbReference type="PANTHER" id="PTHR30289">
    <property type="entry name" value="UNCHARACTERIZED PROTEIN YBCL-RELATED"/>
    <property type="match status" value="1"/>
</dbReference>